<keyword evidence="3" id="KW-1185">Reference proteome</keyword>
<evidence type="ECO:0000313" key="2">
    <source>
        <dbReference type="EMBL" id="RKN14561.1"/>
    </source>
</evidence>
<dbReference type="EMBL" id="RAZS01000013">
    <property type="protein sequence ID" value="RKN14561.1"/>
    <property type="molecule type" value="Genomic_DNA"/>
</dbReference>
<reference evidence="2 3" key="1">
    <citation type="submission" date="2018-09" db="EMBL/GenBank/DDBJ databases">
        <title>Micromonospora sp. nov. MS1-9, isolated from a root of Musa sp.</title>
        <authorList>
            <person name="Kuncharoen N."/>
            <person name="Kudo T."/>
            <person name="Ohkuma M."/>
            <person name="Yuki M."/>
            <person name="Tanasupawat S."/>
        </authorList>
    </citation>
    <scope>NUCLEOTIDE SEQUENCE [LARGE SCALE GENOMIC DNA]</scope>
    <source>
        <strain evidence="2 3">NGC1-4</strain>
    </source>
</reference>
<proteinExistence type="predicted"/>
<evidence type="ECO:0000256" key="1">
    <source>
        <dbReference type="SAM" id="MobiDB-lite"/>
    </source>
</evidence>
<evidence type="ECO:0000313" key="3">
    <source>
        <dbReference type="Proteomes" id="UP000271548"/>
    </source>
</evidence>
<gene>
    <name evidence="2" type="ORF">D7147_27720</name>
</gene>
<protein>
    <recommendedName>
        <fullName evidence="4">MarR family transcriptional regulator</fullName>
    </recommendedName>
</protein>
<evidence type="ECO:0008006" key="4">
    <source>
        <dbReference type="Google" id="ProtNLM"/>
    </source>
</evidence>
<accession>A0ABX9QXN2</accession>
<organism evidence="2 3">
    <name type="scientific">Micromonospora musae</name>
    <dbReference type="NCBI Taxonomy" id="1894970"/>
    <lineage>
        <taxon>Bacteria</taxon>
        <taxon>Bacillati</taxon>
        <taxon>Actinomycetota</taxon>
        <taxon>Actinomycetes</taxon>
        <taxon>Micromonosporales</taxon>
        <taxon>Micromonosporaceae</taxon>
        <taxon>Micromonospora</taxon>
    </lineage>
</organism>
<dbReference type="Proteomes" id="UP000271548">
    <property type="component" value="Unassembled WGS sequence"/>
</dbReference>
<comment type="caution">
    <text evidence="2">The sequence shown here is derived from an EMBL/GenBank/DDBJ whole genome shotgun (WGS) entry which is preliminary data.</text>
</comment>
<dbReference type="RefSeq" id="WP_120682864.1">
    <property type="nucleotide sequence ID" value="NZ_RAZS01000013.1"/>
</dbReference>
<feature type="region of interest" description="Disordered" evidence="1">
    <location>
        <begin position="53"/>
        <end position="77"/>
    </location>
</feature>
<name>A0ABX9QXN2_9ACTN</name>
<sequence>MDLGMLATRLLFGLQSELFRRSAEEGFDDLRPRHGAVLAHLDEDGLRQTDLTRLAGRPAGTSRPSVSPGAREGGHRY</sequence>